<dbReference type="Pfam" id="PF07554">
    <property type="entry name" value="FIVAR"/>
    <property type="match status" value="1"/>
</dbReference>
<dbReference type="GO" id="GO:0031218">
    <property type="term" value="F:arabinogalactan endo-1,4-beta-galactosidase activity"/>
    <property type="evidence" value="ECO:0007669"/>
    <property type="project" value="UniProtKB-EC"/>
</dbReference>
<protein>
    <recommendedName>
        <fullName evidence="4">Arabinogalactan endo-beta-1,4-galactanase</fullName>
        <ecNumber evidence="4">3.2.1.89</ecNumber>
    </recommendedName>
</protein>
<dbReference type="PANTHER" id="PTHR34983">
    <property type="entry name" value="ARABINOGALACTAN ENDO-BETA-1,4-GALACTANASE A"/>
    <property type="match status" value="1"/>
</dbReference>
<feature type="transmembrane region" description="Helical" evidence="6">
    <location>
        <begin position="718"/>
        <end position="736"/>
    </location>
</feature>
<dbReference type="PANTHER" id="PTHR34983:SF2">
    <property type="entry name" value="ENDO-BETA-1,4-GALACTANASE"/>
    <property type="match status" value="1"/>
</dbReference>
<dbReference type="InterPro" id="IPR011683">
    <property type="entry name" value="Glyco_hydro_53"/>
</dbReference>
<dbReference type="InterPro" id="IPR017853">
    <property type="entry name" value="GH"/>
</dbReference>
<proteinExistence type="inferred from homology"/>
<organism evidence="7 8">
    <name type="scientific">Streptococcus anginosus</name>
    <dbReference type="NCBI Taxonomy" id="1328"/>
    <lineage>
        <taxon>Bacteria</taxon>
        <taxon>Bacillati</taxon>
        <taxon>Bacillota</taxon>
        <taxon>Bacilli</taxon>
        <taxon>Lactobacillales</taxon>
        <taxon>Streptococcaceae</taxon>
        <taxon>Streptococcus</taxon>
        <taxon>Streptococcus anginosus group</taxon>
    </lineage>
</organism>
<dbReference type="GO" id="GO:0015926">
    <property type="term" value="F:glucosidase activity"/>
    <property type="evidence" value="ECO:0007669"/>
    <property type="project" value="InterPro"/>
</dbReference>
<dbReference type="EMBL" id="LR134283">
    <property type="protein sequence ID" value="VED97311.1"/>
    <property type="molecule type" value="Genomic_DNA"/>
</dbReference>
<gene>
    <name evidence="7" type="primary">ganB</name>
    <name evidence="7" type="ORF">NCTC10713_00215</name>
</gene>
<feature type="compositionally biased region" description="Polar residues" evidence="5">
    <location>
        <begin position="688"/>
        <end position="699"/>
    </location>
</feature>
<feature type="compositionally biased region" description="Low complexity" evidence="5">
    <location>
        <begin position="676"/>
        <end position="687"/>
    </location>
</feature>
<evidence type="ECO:0000256" key="3">
    <source>
        <dbReference type="ARBA" id="ARBA00023295"/>
    </source>
</evidence>
<dbReference type="Pfam" id="PF07745">
    <property type="entry name" value="Glyco_hydro_53"/>
    <property type="match status" value="1"/>
</dbReference>
<evidence type="ECO:0000256" key="4">
    <source>
        <dbReference type="RuleBase" id="RU361192"/>
    </source>
</evidence>
<comment type="catalytic activity">
    <reaction evidence="4">
        <text>The enzyme specifically hydrolyzes (1-&gt;4)-beta-D-galactosidic linkages in type I arabinogalactans.</text>
        <dbReference type="EC" id="3.2.1.89"/>
    </reaction>
</comment>
<dbReference type="EC" id="3.2.1.89" evidence="4"/>
<keyword evidence="6" id="KW-1133">Transmembrane helix</keyword>
<dbReference type="AlphaFoldDB" id="A0A3S4NHZ7"/>
<keyword evidence="6" id="KW-0812">Transmembrane</keyword>
<dbReference type="GO" id="GO:0045490">
    <property type="term" value="P:pectin catabolic process"/>
    <property type="evidence" value="ECO:0007669"/>
    <property type="project" value="TreeGrafter"/>
</dbReference>
<feature type="region of interest" description="Disordered" evidence="5">
    <location>
        <begin position="641"/>
        <end position="706"/>
    </location>
</feature>
<keyword evidence="3 4" id="KW-0326">Glycosidase</keyword>
<comment type="similarity">
    <text evidence="1 4">Belongs to the glycosyl hydrolase 53 family.</text>
</comment>
<evidence type="ECO:0000256" key="1">
    <source>
        <dbReference type="ARBA" id="ARBA00010687"/>
    </source>
</evidence>
<name>A0A3S4NHZ7_STRAP</name>
<dbReference type="Gene3D" id="2.60.120.260">
    <property type="entry name" value="Galactose-binding domain-like"/>
    <property type="match status" value="1"/>
</dbReference>
<evidence type="ECO:0000256" key="2">
    <source>
        <dbReference type="ARBA" id="ARBA00022801"/>
    </source>
</evidence>
<keyword evidence="6" id="KW-0472">Membrane</keyword>
<evidence type="ECO:0000256" key="6">
    <source>
        <dbReference type="SAM" id="Phobius"/>
    </source>
</evidence>
<evidence type="ECO:0000313" key="7">
    <source>
        <dbReference type="EMBL" id="VED97311.1"/>
    </source>
</evidence>
<evidence type="ECO:0000256" key="5">
    <source>
        <dbReference type="SAM" id="MobiDB-lite"/>
    </source>
</evidence>
<accession>A0A3S4NHZ7</accession>
<dbReference type="Proteomes" id="UP000278419">
    <property type="component" value="Chromosome"/>
</dbReference>
<dbReference type="NCBIfam" id="TIGR01167">
    <property type="entry name" value="LPXTG_anchor"/>
    <property type="match status" value="1"/>
</dbReference>
<feature type="compositionally biased region" description="Basic and acidic residues" evidence="5">
    <location>
        <begin position="649"/>
        <end position="669"/>
    </location>
</feature>
<dbReference type="SUPFAM" id="SSF51445">
    <property type="entry name" value="(Trans)glycosidases"/>
    <property type="match status" value="1"/>
</dbReference>
<dbReference type="Gene3D" id="1.20.1270.90">
    <property type="entry name" value="AF1782-like"/>
    <property type="match status" value="1"/>
</dbReference>
<reference evidence="7 8" key="1">
    <citation type="submission" date="2018-12" db="EMBL/GenBank/DDBJ databases">
        <authorList>
            <consortium name="Pathogen Informatics"/>
        </authorList>
    </citation>
    <scope>NUCLEOTIDE SEQUENCE [LARGE SCALE GENOMIC DNA]</scope>
    <source>
        <strain evidence="7 8">NCTC10713</strain>
    </source>
</reference>
<sequence length="742" mass="81724">MKIGLRLSLVFAASLCLLGGVIPIKANENTKIRVDKVENLSSDFIMGTDISTVIAQEQSGVEYKDENGNVKDIFDILKENGVNYIRVRVWNNPYDHNGHGYGAGNSDIEKAIEIGKRATAHGMRLLVDFHYSDFWADPGRQVPPKDWTNMNVSEKSEALYQYTKASLEKIKAAGVDVGMVQVGNETTSSGIAGEAGEERYQLFAAGAKAVREVDATILIAFHFTNPDKTETILNYAKGLSDHHIDYDVFATSYYSFWHGNLDNLTSVLKTVTEKYGKKTLVAETSYAYTLEDGDGQQNVIRTQNQMLVGGYPASVQGQSHALRDVIDAANKASTLGIFYWEPAWTPVSSKGKEVNTSIWEKYGSGWASSAAIGYDPNVNQENYGGSEWDNQALFDFTGKALPSLATFKYVYTGLNTNLEYDKNEETELQESLLSNSSFEEEDLSDYTFNDFIKRRQDTPKTGKYAMNFYNGTSDYTTGVERKVTLPAGTYQFSAQIQGGDTNASEDIYAFARAEAVNVQSEKVKLAGWSNWQTAKLNFTLTKETEVTLGVFVKANKGSWGTIDDLLLTREGVDKTKLETALSSAKEKLAETMHYTKDSLANLKEQVEEAQAILQKDDATQAEIDAECEALQTAIQTLVPLENQSSSNVQHEDGKKTKENSNNKEQKGENSHAGLTDSDSSNKNGKSSQTNRNKGTLPTTSDKKLAKTKELLPSTGTSMSYLAGIGVVFLSVFVAVISKKNNQ</sequence>
<dbReference type="GeneID" id="93962797"/>
<dbReference type="RefSeq" id="WP_018543562.1">
    <property type="nucleotide sequence ID" value="NZ_AP018548.1"/>
</dbReference>
<keyword evidence="2 4" id="KW-0378">Hydrolase</keyword>
<dbReference type="Gene3D" id="3.20.20.80">
    <property type="entry name" value="Glycosidases"/>
    <property type="match status" value="1"/>
</dbReference>
<evidence type="ECO:0000313" key="8">
    <source>
        <dbReference type="Proteomes" id="UP000278419"/>
    </source>
</evidence>